<feature type="domain" description="Glycosyl transferase family 1" evidence="4">
    <location>
        <begin position="241"/>
        <end position="404"/>
    </location>
</feature>
<evidence type="ECO:0000313" key="7">
    <source>
        <dbReference type="Proteomes" id="UP000318995"/>
    </source>
</evidence>
<comment type="caution">
    <text evidence="6">The sequence shown here is derived from an EMBL/GenBank/DDBJ whole genome shotgun (WGS) entry which is preliminary data.</text>
</comment>
<dbReference type="PANTHER" id="PTHR12526:SF640">
    <property type="entry name" value="COLANIC ACID BIOSYNTHESIS GLYCOSYLTRANSFERASE WCAL-RELATED"/>
    <property type="match status" value="1"/>
</dbReference>
<dbReference type="InterPro" id="IPR001296">
    <property type="entry name" value="Glyco_trans_1"/>
</dbReference>
<name>A0A5C5VZT0_9BACT</name>
<keyword evidence="3 6" id="KW-0808">Transferase</keyword>
<dbReference type="EMBL" id="SJPH01000004">
    <property type="protein sequence ID" value="TWT43301.1"/>
    <property type="molecule type" value="Genomic_DNA"/>
</dbReference>
<evidence type="ECO:0000259" key="4">
    <source>
        <dbReference type="Pfam" id="PF00534"/>
    </source>
</evidence>
<dbReference type="GO" id="GO:0102318">
    <property type="term" value="F:2-deoxystreptamine glucosyltransferase activity"/>
    <property type="evidence" value="ECO:0007669"/>
    <property type="project" value="UniProtKB-EC"/>
</dbReference>
<dbReference type="CDD" id="cd03801">
    <property type="entry name" value="GT4_PimA-like"/>
    <property type="match status" value="1"/>
</dbReference>
<protein>
    <submittedName>
        <fullName evidence="6">2-deoxystreptamine glucosyltransferase</fullName>
        <ecNumber evidence="6">2.4.1.284</ecNumber>
    </submittedName>
</protein>
<dbReference type="EC" id="2.4.1.284" evidence="6"/>
<organism evidence="6 7">
    <name type="scientific">Botrimarina hoheduenensis</name>
    <dbReference type="NCBI Taxonomy" id="2528000"/>
    <lineage>
        <taxon>Bacteria</taxon>
        <taxon>Pseudomonadati</taxon>
        <taxon>Planctomycetota</taxon>
        <taxon>Planctomycetia</taxon>
        <taxon>Pirellulales</taxon>
        <taxon>Lacipirellulaceae</taxon>
        <taxon>Botrimarina</taxon>
    </lineage>
</organism>
<evidence type="ECO:0000256" key="2">
    <source>
        <dbReference type="ARBA" id="ARBA00022676"/>
    </source>
</evidence>
<evidence type="ECO:0000313" key="6">
    <source>
        <dbReference type="EMBL" id="TWT43301.1"/>
    </source>
</evidence>
<dbReference type="PANTHER" id="PTHR12526">
    <property type="entry name" value="GLYCOSYLTRANSFERASE"/>
    <property type="match status" value="1"/>
</dbReference>
<dbReference type="Pfam" id="PF00534">
    <property type="entry name" value="Glycos_transf_1"/>
    <property type="match status" value="1"/>
</dbReference>
<comment type="similarity">
    <text evidence="1">Belongs to the glycosyltransferase group 1 family. Glycosyltransferase 4 subfamily.</text>
</comment>
<dbReference type="InterPro" id="IPR028098">
    <property type="entry name" value="Glyco_trans_4-like_N"/>
</dbReference>
<feature type="domain" description="Glycosyltransferase subfamily 4-like N-terminal" evidence="5">
    <location>
        <begin position="24"/>
        <end position="225"/>
    </location>
</feature>
<dbReference type="OrthoDB" id="9802525at2"/>
<evidence type="ECO:0000259" key="5">
    <source>
        <dbReference type="Pfam" id="PF13579"/>
    </source>
</evidence>
<evidence type="ECO:0000256" key="3">
    <source>
        <dbReference type="ARBA" id="ARBA00022679"/>
    </source>
</evidence>
<dbReference type="Proteomes" id="UP000318995">
    <property type="component" value="Unassembled WGS sequence"/>
</dbReference>
<dbReference type="Pfam" id="PF13579">
    <property type="entry name" value="Glyco_trans_4_4"/>
    <property type="match status" value="1"/>
</dbReference>
<dbReference type="SUPFAM" id="SSF53756">
    <property type="entry name" value="UDP-Glycosyltransferase/glycogen phosphorylase"/>
    <property type="match status" value="1"/>
</dbReference>
<accession>A0A5C5VZT0</accession>
<dbReference type="AlphaFoldDB" id="A0A5C5VZT0"/>
<keyword evidence="2 6" id="KW-0328">Glycosyltransferase</keyword>
<evidence type="ECO:0000256" key="1">
    <source>
        <dbReference type="ARBA" id="ARBA00009481"/>
    </source>
</evidence>
<dbReference type="RefSeq" id="WP_146574315.1">
    <property type="nucleotide sequence ID" value="NZ_SJPH01000004.1"/>
</dbReference>
<dbReference type="Gene3D" id="3.40.50.2000">
    <property type="entry name" value="Glycogen Phosphorylase B"/>
    <property type="match status" value="2"/>
</dbReference>
<gene>
    <name evidence="6" type="primary">kanF_2</name>
    <name evidence="6" type="ORF">Pla111_22520</name>
</gene>
<keyword evidence="7" id="KW-1185">Reference proteome</keyword>
<sequence>MRIAYLAAGAGGMYCGSCLHDNTLAAALLERGEDVTLIPTYTPLRTDERSVARRRVFFGGVNAYLLQESAWYRRVPRWLRHLLDTPSLLRLATRGAGSVDPAQLGPLTVSTLEGLAGNQRDQLAELADWLATEIRPEIVHLSNSMLLGMAQPIAAACNCPVVCNLSGEDLFLEGLAPPYHDQALTLLRANAQHVTAFTALNTYYADFMADYLRVERDRVHVVPHGLRLDEAVAVRDAEPASPTPIIGYLARICEDKGLHLLVEAGMLLAERLPDLPFEIQAAGYLGAADCGYLIDLHRRVDRSPLAGRFRYRGELTRDKKFAFLRSLAVFSTPTVYAEAKGLPALEALAVGVPVVLPDHGAFPELIRATGGGLLHPPRDATALSATLEALLEDADNRQSLGQAGAAATRERYYADRMAQETLAVYQHILGD</sequence>
<reference evidence="6 7" key="1">
    <citation type="submission" date="2019-02" db="EMBL/GenBank/DDBJ databases">
        <title>Deep-cultivation of Planctomycetes and their phenomic and genomic characterization uncovers novel biology.</title>
        <authorList>
            <person name="Wiegand S."/>
            <person name="Jogler M."/>
            <person name="Boedeker C."/>
            <person name="Pinto D."/>
            <person name="Vollmers J."/>
            <person name="Rivas-Marin E."/>
            <person name="Kohn T."/>
            <person name="Peeters S.H."/>
            <person name="Heuer A."/>
            <person name="Rast P."/>
            <person name="Oberbeckmann S."/>
            <person name="Bunk B."/>
            <person name="Jeske O."/>
            <person name="Meyerdierks A."/>
            <person name="Storesund J.E."/>
            <person name="Kallscheuer N."/>
            <person name="Luecker S."/>
            <person name="Lage O.M."/>
            <person name="Pohl T."/>
            <person name="Merkel B.J."/>
            <person name="Hornburger P."/>
            <person name="Mueller R.-W."/>
            <person name="Bruemmer F."/>
            <person name="Labrenz M."/>
            <person name="Spormann A.M."/>
            <person name="Op Den Camp H."/>
            <person name="Overmann J."/>
            <person name="Amann R."/>
            <person name="Jetten M.S.M."/>
            <person name="Mascher T."/>
            <person name="Medema M.H."/>
            <person name="Devos D.P."/>
            <person name="Kaster A.-K."/>
            <person name="Ovreas L."/>
            <person name="Rohde M."/>
            <person name="Galperin M.Y."/>
            <person name="Jogler C."/>
        </authorList>
    </citation>
    <scope>NUCLEOTIDE SEQUENCE [LARGE SCALE GENOMIC DNA]</scope>
    <source>
        <strain evidence="6 7">Pla111</strain>
    </source>
</reference>
<proteinExistence type="inferred from homology"/>